<evidence type="ECO:0000313" key="1">
    <source>
        <dbReference type="EMBL" id="SDI38386.1"/>
    </source>
</evidence>
<keyword evidence="2" id="KW-1185">Reference proteome</keyword>
<protein>
    <submittedName>
        <fullName evidence="1">Uncharacterized protein</fullName>
    </submittedName>
</protein>
<reference evidence="1" key="1">
    <citation type="submission" date="2016-10" db="EMBL/GenBank/DDBJ databases">
        <authorList>
            <person name="Varghese N."/>
            <person name="Submissions S."/>
        </authorList>
    </citation>
    <scope>NUCLEOTIDE SEQUENCE [LARGE SCALE GENOMIC DNA]</scope>
    <source>
        <strain evidence="1">YR281</strain>
    </source>
</reference>
<organism evidence="1 2">
    <name type="scientific">Paraburkholderia steynii</name>
    <dbReference type="NCBI Taxonomy" id="1245441"/>
    <lineage>
        <taxon>Bacteria</taxon>
        <taxon>Pseudomonadati</taxon>
        <taxon>Pseudomonadota</taxon>
        <taxon>Betaproteobacteria</taxon>
        <taxon>Burkholderiales</taxon>
        <taxon>Burkholderiaceae</taxon>
        <taxon>Paraburkholderia</taxon>
    </lineage>
</organism>
<proteinExistence type="predicted"/>
<gene>
    <name evidence="1" type="ORF">SAMN04487926_1169</name>
</gene>
<dbReference type="AlphaFoldDB" id="A0A7Z7FK95"/>
<dbReference type="EMBL" id="FNDI01000016">
    <property type="protein sequence ID" value="SDI38386.1"/>
    <property type="molecule type" value="Genomic_DNA"/>
</dbReference>
<evidence type="ECO:0000313" key="2">
    <source>
        <dbReference type="Proteomes" id="UP000198900"/>
    </source>
</evidence>
<sequence length="233" mass="24765">MERLGNLIVIGAVLCGAGHALADPITYTGYVLSDVTLGGHYYSGAQVYISLESDTTTALPFSDSTGSGYRNEVGRGRVRIVAGRHIITARFEPNQIYAFFDVAHSSIGFGSYLTAGRTYPLAVTAMDDQDGLVTNSSVGAVSDIMTTPANAANYTQDTATLTTNLANETALSGAVSSVPSIALRTDRGDFVLYEPYTVNYGSGPYSVNWGFFWATLGKGNHEEDNDIGTLTEE</sequence>
<dbReference type="RefSeq" id="WP_143036551.1">
    <property type="nucleotide sequence ID" value="NZ_FNDI01000016.1"/>
</dbReference>
<comment type="caution">
    <text evidence="1">The sequence shown here is derived from an EMBL/GenBank/DDBJ whole genome shotgun (WGS) entry which is preliminary data.</text>
</comment>
<name>A0A7Z7FK95_9BURK</name>
<accession>A0A7Z7FK95</accession>
<dbReference type="Proteomes" id="UP000198900">
    <property type="component" value="Unassembled WGS sequence"/>
</dbReference>